<dbReference type="EMBL" id="JASSZA010000017">
    <property type="protein sequence ID" value="KAK2090549.1"/>
    <property type="molecule type" value="Genomic_DNA"/>
</dbReference>
<proteinExistence type="predicted"/>
<keyword evidence="2" id="KW-1185">Reference proteome</keyword>
<comment type="caution">
    <text evidence="1">The sequence shown here is derived from an EMBL/GenBank/DDBJ whole genome shotgun (WGS) entry which is preliminary data.</text>
</comment>
<gene>
    <name evidence="1" type="ORF">P7K49_031806</name>
</gene>
<feature type="non-terminal residue" evidence="1">
    <location>
        <position position="53"/>
    </location>
</feature>
<evidence type="ECO:0000313" key="2">
    <source>
        <dbReference type="Proteomes" id="UP001266305"/>
    </source>
</evidence>
<organism evidence="1 2">
    <name type="scientific">Saguinus oedipus</name>
    <name type="common">Cotton-top tamarin</name>
    <name type="synonym">Oedipomidas oedipus</name>
    <dbReference type="NCBI Taxonomy" id="9490"/>
    <lineage>
        <taxon>Eukaryota</taxon>
        <taxon>Metazoa</taxon>
        <taxon>Chordata</taxon>
        <taxon>Craniata</taxon>
        <taxon>Vertebrata</taxon>
        <taxon>Euteleostomi</taxon>
        <taxon>Mammalia</taxon>
        <taxon>Eutheria</taxon>
        <taxon>Euarchontoglires</taxon>
        <taxon>Primates</taxon>
        <taxon>Haplorrhini</taxon>
        <taxon>Platyrrhini</taxon>
        <taxon>Cebidae</taxon>
        <taxon>Callitrichinae</taxon>
        <taxon>Saguinus</taxon>
    </lineage>
</organism>
<feature type="non-terminal residue" evidence="1">
    <location>
        <position position="1"/>
    </location>
</feature>
<dbReference type="Proteomes" id="UP001266305">
    <property type="component" value="Unassembled WGS sequence"/>
</dbReference>
<accession>A0ABQ9U193</accession>
<evidence type="ECO:0000313" key="1">
    <source>
        <dbReference type="EMBL" id="KAK2090549.1"/>
    </source>
</evidence>
<sequence>DGAAWWGRGIRHYGRNPPLLKYCPGLTQPAIAKATCHNRECSTAERSLATARL</sequence>
<protein>
    <submittedName>
        <fullName evidence="1">Uncharacterized protein</fullName>
    </submittedName>
</protein>
<name>A0ABQ9U193_SAGOE</name>
<reference evidence="1 2" key="1">
    <citation type="submission" date="2023-05" db="EMBL/GenBank/DDBJ databases">
        <title>B98-5 Cell Line De Novo Hybrid Assembly: An Optical Mapping Approach.</title>
        <authorList>
            <person name="Kananen K."/>
            <person name="Auerbach J.A."/>
            <person name="Kautto E."/>
            <person name="Blachly J.S."/>
        </authorList>
    </citation>
    <scope>NUCLEOTIDE SEQUENCE [LARGE SCALE GENOMIC DNA]</scope>
    <source>
        <strain evidence="1">B95-8</strain>
        <tissue evidence="1">Cell line</tissue>
    </source>
</reference>